<proteinExistence type="predicted"/>
<feature type="compositionally biased region" description="Polar residues" evidence="1">
    <location>
        <begin position="127"/>
        <end position="178"/>
    </location>
</feature>
<evidence type="ECO:0000256" key="1">
    <source>
        <dbReference type="SAM" id="MobiDB-lite"/>
    </source>
</evidence>
<feature type="region of interest" description="Disordered" evidence="1">
    <location>
        <begin position="113"/>
        <end position="207"/>
    </location>
</feature>
<keyword evidence="3" id="KW-1185">Reference proteome</keyword>
<dbReference type="Proteomes" id="UP001396334">
    <property type="component" value="Unassembled WGS sequence"/>
</dbReference>
<sequence>MRLLASKRAVIDDKIKWEFGLGERALPTGEESGGRQNNHSESMVTDQHNISDLVDQNSAETVQGKPQTVDRNFTEKRSSTRGQSRAYGEMSTNEDKDADLFLLLQPLDVSSAEKHFMPIQPEKQPTLIENQPIQPEKQPTSTPIKSAPSSPQAESNTPQTPQPNTNISQPNIQDSTRPLQIYSRRKAPMQIQSPSSPAPAPTQLEGE</sequence>
<protein>
    <submittedName>
        <fullName evidence="2">Uncharacterized protein</fullName>
    </submittedName>
</protein>
<evidence type="ECO:0000313" key="3">
    <source>
        <dbReference type="Proteomes" id="UP001396334"/>
    </source>
</evidence>
<feature type="region of interest" description="Disordered" evidence="1">
    <location>
        <begin position="22"/>
        <end position="97"/>
    </location>
</feature>
<feature type="compositionally biased region" description="Polar residues" evidence="1">
    <location>
        <begin position="34"/>
        <end position="71"/>
    </location>
</feature>
<organism evidence="2 3">
    <name type="scientific">Hibiscus sabdariffa</name>
    <name type="common">roselle</name>
    <dbReference type="NCBI Taxonomy" id="183260"/>
    <lineage>
        <taxon>Eukaryota</taxon>
        <taxon>Viridiplantae</taxon>
        <taxon>Streptophyta</taxon>
        <taxon>Embryophyta</taxon>
        <taxon>Tracheophyta</taxon>
        <taxon>Spermatophyta</taxon>
        <taxon>Magnoliopsida</taxon>
        <taxon>eudicotyledons</taxon>
        <taxon>Gunneridae</taxon>
        <taxon>Pentapetalae</taxon>
        <taxon>rosids</taxon>
        <taxon>malvids</taxon>
        <taxon>Malvales</taxon>
        <taxon>Malvaceae</taxon>
        <taxon>Malvoideae</taxon>
        <taxon>Hibiscus</taxon>
    </lineage>
</organism>
<dbReference type="EMBL" id="JBBPBN010000015">
    <property type="protein sequence ID" value="KAK9024729.1"/>
    <property type="molecule type" value="Genomic_DNA"/>
</dbReference>
<name>A0ABR2SI93_9ROSI</name>
<evidence type="ECO:0000313" key="2">
    <source>
        <dbReference type="EMBL" id="KAK9024729.1"/>
    </source>
</evidence>
<reference evidence="2 3" key="1">
    <citation type="journal article" date="2024" name="G3 (Bethesda)">
        <title>Genome assembly of Hibiscus sabdariffa L. provides insights into metabolisms of medicinal natural products.</title>
        <authorList>
            <person name="Kim T."/>
        </authorList>
    </citation>
    <scope>NUCLEOTIDE SEQUENCE [LARGE SCALE GENOMIC DNA]</scope>
    <source>
        <strain evidence="2">TK-2024</strain>
        <tissue evidence="2">Old leaves</tissue>
    </source>
</reference>
<accession>A0ABR2SI93</accession>
<gene>
    <name evidence="2" type="ORF">V6N11_004886</name>
</gene>
<comment type="caution">
    <text evidence="2">The sequence shown here is derived from an EMBL/GenBank/DDBJ whole genome shotgun (WGS) entry which is preliminary data.</text>
</comment>